<keyword evidence="3" id="KW-1185">Reference proteome</keyword>
<evidence type="ECO:0000313" key="3">
    <source>
        <dbReference type="Proteomes" id="UP001589562"/>
    </source>
</evidence>
<dbReference type="RefSeq" id="WP_278011512.1">
    <property type="nucleotide sequence ID" value="NZ_CP121112.1"/>
</dbReference>
<accession>A0ABV5HCC1</accession>
<feature type="transmembrane region" description="Helical" evidence="1">
    <location>
        <begin position="206"/>
        <end position="233"/>
    </location>
</feature>
<keyword evidence="1" id="KW-1133">Transmembrane helix</keyword>
<reference evidence="2 3" key="1">
    <citation type="submission" date="2024-09" db="EMBL/GenBank/DDBJ databases">
        <authorList>
            <person name="Sun Q."/>
            <person name="Mori K."/>
        </authorList>
    </citation>
    <scope>NUCLEOTIDE SEQUENCE [LARGE SCALE GENOMIC DNA]</scope>
    <source>
        <strain evidence="2 3">CECT 8365</strain>
    </source>
</reference>
<dbReference type="EMBL" id="JBHMFE010000017">
    <property type="protein sequence ID" value="MFB9109540.1"/>
    <property type="molecule type" value="Genomic_DNA"/>
</dbReference>
<evidence type="ECO:0000256" key="1">
    <source>
        <dbReference type="SAM" id="Phobius"/>
    </source>
</evidence>
<proteinExistence type="predicted"/>
<evidence type="ECO:0000313" key="2">
    <source>
        <dbReference type="EMBL" id="MFB9109540.1"/>
    </source>
</evidence>
<sequence length="291" mass="32713">MNPVKHFASLLYFAVIFGIIVYSLFFLTAVSGKFFGKDGQYVVKSGNSTYTMGSKTSEGYYVPATLTLQIPDSIRKSQGGFGVYAGDSYPQISSTYLKDNKIAKAINVYNVGSESNYRISVGADGSGNYLHKQTKRFKFIRYAPQGDSAYLKILTNESSTNAMLAIREHLNSIVLILKMIFLALILRELAKEIYFSKPLSTYIKGLGYVFLFSQLIPIIYSFFDANLFGYILIEPQVLASLQNTYFQNIRVTFNPTIDVEFYAVFLGSILVLLTKLIERGRSLEEENELTI</sequence>
<name>A0ABV5HCC1_9FLAO</name>
<organism evidence="2 3">
    <name type="scientific">Flavobacterium gyeonganense</name>
    <dbReference type="NCBI Taxonomy" id="1310418"/>
    <lineage>
        <taxon>Bacteria</taxon>
        <taxon>Pseudomonadati</taxon>
        <taxon>Bacteroidota</taxon>
        <taxon>Flavobacteriia</taxon>
        <taxon>Flavobacteriales</taxon>
        <taxon>Flavobacteriaceae</taxon>
        <taxon>Flavobacterium</taxon>
    </lineage>
</organism>
<feature type="transmembrane region" description="Helical" evidence="1">
    <location>
        <begin position="7"/>
        <end position="30"/>
    </location>
</feature>
<evidence type="ECO:0008006" key="4">
    <source>
        <dbReference type="Google" id="ProtNLM"/>
    </source>
</evidence>
<keyword evidence="1" id="KW-0472">Membrane</keyword>
<comment type="caution">
    <text evidence="2">The sequence shown here is derived from an EMBL/GenBank/DDBJ whole genome shotgun (WGS) entry which is preliminary data.</text>
</comment>
<keyword evidence="1" id="KW-0812">Transmembrane</keyword>
<dbReference type="Proteomes" id="UP001589562">
    <property type="component" value="Unassembled WGS sequence"/>
</dbReference>
<protein>
    <recommendedName>
        <fullName evidence="4">DUF2975 domain-containing protein</fullName>
    </recommendedName>
</protein>
<gene>
    <name evidence="2" type="ORF">ACFFVK_13215</name>
</gene>
<feature type="transmembrane region" description="Helical" evidence="1">
    <location>
        <begin position="169"/>
        <end position="186"/>
    </location>
</feature>